<evidence type="ECO:0000313" key="2">
    <source>
        <dbReference type="Proteomes" id="UP000699462"/>
    </source>
</evidence>
<dbReference type="EMBL" id="JTDF01002198">
    <property type="protein sequence ID" value="KAF8569088.1"/>
    <property type="molecule type" value="Genomic_DNA"/>
</dbReference>
<name>A0A8T0DPZ6_9TREM</name>
<evidence type="ECO:0000313" key="1">
    <source>
        <dbReference type="EMBL" id="KAF8569088.1"/>
    </source>
</evidence>
<accession>A0A8T0DPZ6</accession>
<keyword evidence="2" id="KW-1185">Reference proteome</keyword>
<dbReference type="Proteomes" id="UP000699462">
    <property type="component" value="Unassembled WGS sequence"/>
</dbReference>
<reference evidence="1 2" key="1">
    <citation type="submission" date="2019-07" db="EMBL/GenBank/DDBJ databases">
        <title>Annotation for the trematode Paragonimus westermani.</title>
        <authorList>
            <person name="Choi Y.-J."/>
        </authorList>
    </citation>
    <scope>NUCLEOTIDE SEQUENCE [LARGE SCALE GENOMIC DNA]</scope>
    <source>
        <strain evidence="1">180907_Pwestermani</strain>
    </source>
</reference>
<proteinExistence type="predicted"/>
<protein>
    <submittedName>
        <fullName evidence="1">Uncharacterized protein</fullName>
    </submittedName>
</protein>
<sequence>MNKLAIEVCVLHTITNTLCQLFDGKSTKQNQVGRPSWLVALVASLNDLVDCLPVGIRLCSSSTCFGSNVVRVLYQTEIQLNTDIVIGSLDSKTPPTAWFHKQLSLTEWLLVSNPHFTGDLKTERDIKNRILQARCQLDAADHWTETVRLVQSKLEELALSSVCRQNFGRFEWEVQSCFRL</sequence>
<dbReference type="AlphaFoldDB" id="A0A8T0DPZ6"/>
<gene>
    <name evidence="1" type="ORF">P879_02183</name>
</gene>
<comment type="caution">
    <text evidence="1">The sequence shown here is derived from an EMBL/GenBank/DDBJ whole genome shotgun (WGS) entry which is preliminary data.</text>
</comment>
<organism evidence="1 2">
    <name type="scientific">Paragonimus westermani</name>
    <dbReference type="NCBI Taxonomy" id="34504"/>
    <lineage>
        <taxon>Eukaryota</taxon>
        <taxon>Metazoa</taxon>
        <taxon>Spiralia</taxon>
        <taxon>Lophotrochozoa</taxon>
        <taxon>Platyhelminthes</taxon>
        <taxon>Trematoda</taxon>
        <taxon>Digenea</taxon>
        <taxon>Plagiorchiida</taxon>
        <taxon>Troglotremata</taxon>
        <taxon>Troglotrematidae</taxon>
        <taxon>Paragonimus</taxon>
    </lineage>
</organism>